<organism evidence="3 4">
    <name type="scientific">Pipistrellus nathusii</name>
    <name type="common">Nathusius' pipistrelle</name>
    <dbReference type="NCBI Taxonomy" id="59473"/>
    <lineage>
        <taxon>Eukaryota</taxon>
        <taxon>Metazoa</taxon>
        <taxon>Chordata</taxon>
        <taxon>Craniata</taxon>
        <taxon>Vertebrata</taxon>
        <taxon>Euteleostomi</taxon>
        <taxon>Mammalia</taxon>
        <taxon>Eutheria</taxon>
        <taxon>Laurasiatheria</taxon>
        <taxon>Chiroptera</taxon>
        <taxon>Yangochiroptera</taxon>
        <taxon>Vespertilionidae</taxon>
        <taxon>Pipistrellus</taxon>
    </lineage>
</organism>
<feature type="signal peptide" evidence="2">
    <location>
        <begin position="1"/>
        <end position="17"/>
    </location>
</feature>
<evidence type="ECO:0000313" key="3">
    <source>
        <dbReference type="EMBL" id="CAK6433014.1"/>
    </source>
</evidence>
<sequence>MFSTWLLSDVLATHVKCLFSVQNPPGSSLDTHYKLKSYSLLGLHDLALSDYSPHSFSASLASSLSLNKLGRLLPRTFAFTVPLTAMLCLNYVIVLHCRALPKYYLLEEAFPNLLKWLSWRMGHVGSQSFVL</sequence>
<reference evidence="3" key="1">
    <citation type="submission" date="2023-12" db="EMBL/GenBank/DDBJ databases">
        <authorList>
            <person name="Brown T."/>
        </authorList>
    </citation>
    <scope>NUCLEOTIDE SEQUENCE</scope>
</reference>
<feature type="transmembrane region" description="Helical" evidence="1">
    <location>
        <begin position="72"/>
        <end position="94"/>
    </location>
</feature>
<protein>
    <submittedName>
        <fullName evidence="3">Uncharacterized protein</fullName>
    </submittedName>
</protein>
<feature type="chain" id="PRO_5046532567" evidence="2">
    <location>
        <begin position="18"/>
        <end position="131"/>
    </location>
</feature>
<gene>
    <name evidence="3" type="ORF">MPIPNATIZW_LOCUS1320</name>
</gene>
<evidence type="ECO:0000313" key="4">
    <source>
        <dbReference type="Proteomes" id="UP001314169"/>
    </source>
</evidence>
<keyword evidence="1" id="KW-0812">Transmembrane</keyword>
<keyword evidence="1" id="KW-0472">Membrane</keyword>
<evidence type="ECO:0000256" key="2">
    <source>
        <dbReference type="SAM" id="SignalP"/>
    </source>
</evidence>
<evidence type="ECO:0000256" key="1">
    <source>
        <dbReference type="SAM" id="Phobius"/>
    </source>
</evidence>
<dbReference type="EMBL" id="OY882858">
    <property type="protein sequence ID" value="CAK6433014.1"/>
    <property type="molecule type" value="Genomic_DNA"/>
</dbReference>
<keyword evidence="1" id="KW-1133">Transmembrane helix</keyword>
<dbReference type="Proteomes" id="UP001314169">
    <property type="component" value="Chromosome 1"/>
</dbReference>
<accession>A0ABN9Z8I4</accession>
<keyword evidence="4" id="KW-1185">Reference proteome</keyword>
<keyword evidence="2" id="KW-0732">Signal</keyword>
<proteinExistence type="predicted"/>
<name>A0ABN9Z8I4_PIPNA</name>